<feature type="transmembrane region" description="Helical" evidence="1">
    <location>
        <begin position="449"/>
        <end position="468"/>
    </location>
</feature>
<dbReference type="PANTHER" id="PTHR45726">
    <property type="entry name" value="LEUKOTRIENE A-4 HYDROLASE"/>
    <property type="match status" value="1"/>
</dbReference>
<comment type="caution">
    <text evidence="3">The sequence shown here is derived from an EMBL/GenBank/DDBJ whole genome shotgun (WGS) entry which is preliminary data.</text>
</comment>
<dbReference type="RefSeq" id="WP_201431635.1">
    <property type="nucleotide sequence ID" value="NZ_JAEQBW010000005.1"/>
</dbReference>
<feature type="transmembrane region" description="Helical" evidence="1">
    <location>
        <begin position="502"/>
        <end position="523"/>
    </location>
</feature>
<feature type="domain" description="Peptidase M1 membrane alanine aminopeptidase" evidence="2">
    <location>
        <begin position="847"/>
        <end position="1050"/>
    </location>
</feature>
<dbReference type="Proteomes" id="UP000611723">
    <property type="component" value="Unassembled WGS sequence"/>
</dbReference>
<feature type="transmembrane region" description="Helical" evidence="1">
    <location>
        <begin position="331"/>
        <end position="351"/>
    </location>
</feature>
<keyword evidence="4" id="KW-1185">Reference proteome</keyword>
<evidence type="ECO:0000313" key="3">
    <source>
        <dbReference type="EMBL" id="MBK6265962.1"/>
    </source>
</evidence>
<sequence>MLTLYGLKLPDVNTNAPYMIAYSLSLSSIGCVFAITFLAASSLLRDQDHQMQELVFVTPITKFYFLTSRFLGAFIAALSAYIFLIAGMLLAVYSPLQDADKLGSFQLMNYGWNFFLFALPNMLLVSALLFFIATLIRNRMAIYLGGLAIYIGYIAVSLFSGAPWMANINPPSAEAMALAAKIDPFGISSFYAQTRYWSAYEQNTKLLVLEGSFLLNRLLYFSFSILLILFTYSIFSFRKSKTIHKADGENKVVKNQQLQSYQSTTTTITNFRFFRKSFFSLLKIELHSIYKSFTFLLLLGLWLFVIGIELFSEVQEHTRTSAILVTSGQLIMTIMDVFPVFGILTIVFYAGEQLWRNKLIKFDELNDVTPATNYARLLSKFIGLISIPLLMIFLGNGIAIALQLYKAHSAIEWGLYGISVYYLGMPLVIFLAISILVQTIIPSKYVGMAVSFFLALLIASPLSTLMGVEHQLLRFANPFTTFAHDSYSDFNGFGQYTQAFNWRMLLGLFIAIFALVLSNAWWIRGKENNLKQRLMQTERVLGKKGKRLILFSFIGILMTSGYIFYAINWVEHYETRSDKIRWTKNYELLYKPFKDKPQPHITELNATIDLYPTENWYEVKGNYLLDNKTDKPLDTVLLGIHRSVILKDFAIDGATVIRADEKYGYYLVAFDRPFLPNENLKMTFQFESGWSPFTGHEAFNAIVDNGSFLRISNYFPFFGYDDSQELKSEDLRKEEGLPERKEQIPTLEEVAQNPQEYDADDYHFIDFQLKISTDVDQQVIAPGQLISEEIRENRHVYSFKSTNPVPFRLAVASARYEVQKWSYKEIDFFIYYHPSHKINISSAKEAIIHAFDYCTENFGPYQYKSFRYVEVSDFTSGFVATSYPGVIYHREGIGFTHDLSNAAAQNVLYKTIAHEFAHQWWGGQLHPKQMEGAIVLTEGLAQYTETMIYEQAFGKELTHKALEVEMDSYLRDRNFKEEMPLFRVGYVDPHIAYSKSAKVFYALKELIGEKALNAILKELLIDFSFPQVPPTVNDFLTILYEKTEEQYHETITDLFKRVVVYDVSVEGVSMSVLPDSTFELNMEVKISKYRQDKNGKTIEYPIHDHIEIAVMSGDKQVIYLKSHRFERMNNQITIKVGEKPQSVIIDPMGILIEEDQINNKVDVQ</sequence>
<dbReference type="Pfam" id="PF01433">
    <property type="entry name" value="Peptidase_M1"/>
    <property type="match status" value="1"/>
</dbReference>
<feature type="transmembrane region" description="Helical" evidence="1">
    <location>
        <begin position="414"/>
        <end position="437"/>
    </location>
</feature>
<dbReference type="InterPro" id="IPR034015">
    <property type="entry name" value="M1_LTA4H"/>
</dbReference>
<protein>
    <recommendedName>
        <fullName evidence="2">Peptidase M1 membrane alanine aminopeptidase domain-containing protein</fullName>
    </recommendedName>
</protein>
<keyword evidence="1" id="KW-0812">Transmembrane</keyword>
<reference evidence="3" key="1">
    <citation type="submission" date="2021-01" db="EMBL/GenBank/DDBJ databases">
        <title>Marivirga aurantiaca sp. nov., isolated from intertidal surface sediments.</title>
        <authorList>
            <person name="Zhang M."/>
        </authorList>
    </citation>
    <scope>NUCLEOTIDE SEQUENCE</scope>
    <source>
        <strain evidence="3">S37H4</strain>
    </source>
</reference>
<dbReference type="GO" id="GO:0008237">
    <property type="term" value="F:metallopeptidase activity"/>
    <property type="evidence" value="ECO:0007669"/>
    <property type="project" value="InterPro"/>
</dbReference>
<proteinExistence type="predicted"/>
<feature type="transmembrane region" description="Helical" evidence="1">
    <location>
        <begin position="143"/>
        <end position="166"/>
    </location>
</feature>
<dbReference type="EMBL" id="JAEQBW010000005">
    <property type="protein sequence ID" value="MBK6265962.1"/>
    <property type="molecule type" value="Genomic_DNA"/>
</dbReference>
<keyword evidence="1" id="KW-1133">Transmembrane helix</keyword>
<dbReference type="Gene3D" id="1.10.390.10">
    <property type="entry name" value="Neutral Protease Domain 2"/>
    <property type="match status" value="1"/>
</dbReference>
<evidence type="ECO:0000259" key="2">
    <source>
        <dbReference type="Pfam" id="PF01433"/>
    </source>
</evidence>
<organism evidence="3 4">
    <name type="scientific">Marivirga aurantiaca</name>
    <dbReference type="NCBI Taxonomy" id="2802615"/>
    <lineage>
        <taxon>Bacteria</taxon>
        <taxon>Pseudomonadati</taxon>
        <taxon>Bacteroidota</taxon>
        <taxon>Cytophagia</taxon>
        <taxon>Cytophagales</taxon>
        <taxon>Marivirgaceae</taxon>
        <taxon>Marivirga</taxon>
    </lineage>
</organism>
<keyword evidence="1" id="KW-0472">Membrane</keyword>
<dbReference type="SUPFAM" id="SSF55486">
    <property type="entry name" value="Metalloproteases ('zincins'), catalytic domain"/>
    <property type="match status" value="1"/>
</dbReference>
<feature type="transmembrane region" description="Helical" evidence="1">
    <location>
        <begin position="548"/>
        <end position="567"/>
    </location>
</feature>
<feature type="transmembrane region" description="Helical" evidence="1">
    <location>
        <begin position="381"/>
        <end position="402"/>
    </location>
</feature>
<feature type="transmembrane region" description="Helical" evidence="1">
    <location>
        <begin position="218"/>
        <end position="235"/>
    </location>
</feature>
<name>A0A935CA31_9BACT</name>
<dbReference type="PANTHER" id="PTHR45726:SF3">
    <property type="entry name" value="LEUKOTRIENE A-4 HYDROLASE"/>
    <property type="match status" value="1"/>
</dbReference>
<feature type="transmembrane region" description="Helical" evidence="1">
    <location>
        <begin position="20"/>
        <end position="44"/>
    </location>
</feature>
<feature type="transmembrane region" description="Helical" evidence="1">
    <location>
        <begin position="114"/>
        <end position="136"/>
    </location>
</feature>
<dbReference type="InterPro" id="IPR027268">
    <property type="entry name" value="Peptidase_M4/M1_CTD_sf"/>
</dbReference>
<feature type="transmembrane region" description="Helical" evidence="1">
    <location>
        <begin position="70"/>
        <end position="94"/>
    </location>
</feature>
<dbReference type="InterPro" id="IPR014782">
    <property type="entry name" value="Peptidase_M1_dom"/>
</dbReference>
<evidence type="ECO:0000313" key="4">
    <source>
        <dbReference type="Proteomes" id="UP000611723"/>
    </source>
</evidence>
<feature type="transmembrane region" description="Helical" evidence="1">
    <location>
        <begin position="293"/>
        <end position="311"/>
    </location>
</feature>
<accession>A0A935CA31</accession>
<evidence type="ECO:0000256" key="1">
    <source>
        <dbReference type="SAM" id="Phobius"/>
    </source>
</evidence>
<dbReference type="AlphaFoldDB" id="A0A935CA31"/>
<gene>
    <name evidence="3" type="ORF">JKA74_13045</name>
</gene>
<dbReference type="GO" id="GO:0008270">
    <property type="term" value="F:zinc ion binding"/>
    <property type="evidence" value="ECO:0007669"/>
    <property type="project" value="InterPro"/>
</dbReference>